<protein>
    <submittedName>
        <fullName evidence="2">Uncharacterized protein</fullName>
    </submittedName>
</protein>
<evidence type="ECO:0000313" key="2">
    <source>
        <dbReference type="EMBL" id="XDV63376.1"/>
    </source>
</evidence>
<name>A0AB39Y0S2_9ACTN</name>
<proteinExistence type="predicted"/>
<dbReference type="RefSeq" id="WP_369777561.1">
    <property type="nucleotide sequence ID" value="NZ_CP165727.1"/>
</dbReference>
<gene>
    <name evidence="2" type="ORF">AB5J51_10740</name>
</gene>
<feature type="region of interest" description="Disordered" evidence="1">
    <location>
        <begin position="538"/>
        <end position="557"/>
    </location>
</feature>
<feature type="region of interest" description="Disordered" evidence="1">
    <location>
        <begin position="632"/>
        <end position="698"/>
    </location>
</feature>
<accession>A0AB39Y0S2</accession>
<evidence type="ECO:0000256" key="1">
    <source>
        <dbReference type="SAM" id="MobiDB-lite"/>
    </source>
</evidence>
<sequence length="784" mass="86060">MAARKSTFQFLNPAHRNLISDAVPLDGVFPLLPPVFEPLRGEPDLSDGAPPTELGKAVMDWYAKAKGCPPEETPAGLVRAIEAVSAVGRENVDAVRRATWRRNHAGLLSVAQLVVCVPMVRPATVQPRMAASAQRIMRGHRQSLIHEVGSGLRIEARSAEHLINISKAQKVVRDPTAYVNETEKEFADSLALEGIREEIRGFVYDMYVSDDERGYLVETDDGWTRVNVAQSFMGQLMGTHVDLSTMHWEYPAGSLTVRSHTPDSIEAAHRALRFEEASFAVWPTGRTKSAVETWLAGARPEAEATLRMMTARMDIGIAVRPYRRNSDHDVVYADMARFHVKGQNPTLWGKADDEAFKARTVVNDLVHDRFLTKEQRAVFFGDTEVPWADDPSRTPYRNRVVATTHVMVATVVDDPKDDFRYRLVRDTLKRLRVPNSPLQAATTTASLAGLVAGLDGDGEMGQFTAVIARSFRKPDLRDISQHDGNWTELIDRDVEEIAEGARRELAAAVHPQRADPGRHQRALAFLALVAHAANPALRDYQRPDGGTRSDGAPRLIPYPSSMTLTGRGGRGGVAKVEADVVMMNAARSPQGIDQLEAIVRAAIIEVPVVPVDPATGEDLLEEWLRRSWAKDPDIDGRHGTGAHGLAGSPGPAPDVRADGSDHRDGHGLRTALTVPLRPDGPEEEDEQSDGDPLADPGTWAKEINALADGIDRLADRARVLAETRVAPVRAGVDVKDYDPDGLPLMIDEEGIDPDVENGTDKSLETLRGFLRQGVMAYLRQRVRP</sequence>
<organism evidence="2">
    <name type="scientific">Streptomyces sp. R33</name>
    <dbReference type="NCBI Taxonomy" id="3238629"/>
    <lineage>
        <taxon>Bacteria</taxon>
        <taxon>Bacillati</taxon>
        <taxon>Actinomycetota</taxon>
        <taxon>Actinomycetes</taxon>
        <taxon>Kitasatosporales</taxon>
        <taxon>Streptomycetaceae</taxon>
        <taxon>Streptomyces</taxon>
    </lineage>
</organism>
<dbReference type="AlphaFoldDB" id="A0AB39Y0S2"/>
<reference evidence="2" key="1">
    <citation type="submission" date="2024-08" db="EMBL/GenBank/DDBJ databases">
        <authorList>
            <person name="Yu S.T."/>
        </authorList>
    </citation>
    <scope>NUCLEOTIDE SEQUENCE</scope>
    <source>
        <strain evidence="2">R33</strain>
    </source>
</reference>
<feature type="compositionally biased region" description="Basic and acidic residues" evidence="1">
    <location>
        <begin position="655"/>
        <end position="667"/>
    </location>
</feature>
<dbReference type="EMBL" id="CP165727">
    <property type="protein sequence ID" value="XDV63376.1"/>
    <property type="molecule type" value="Genomic_DNA"/>
</dbReference>